<evidence type="ECO:0000313" key="8">
    <source>
        <dbReference type="Proteomes" id="UP001458880"/>
    </source>
</evidence>
<keyword evidence="8" id="KW-1185">Reference proteome</keyword>
<comment type="subcellular location">
    <subcellularLocation>
        <location evidence="1">Membrane</location>
        <topology evidence="1">Multi-pass membrane protein</topology>
    </subcellularLocation>
</comment>
<feature type="domain" description="START" evidence="5">
    <location>
        <begin position="269"/>
        <end position="469"/>
    </location>
</feature>
<dbReference type="InterPro" id="IPR019498">
    <property type="entry name" value="MENTAL"/>
</dbReference>
<dbReference type="InterPro" id="IPR000799">
    <property type="entry name" value="StAR-like"/>
</dbReference>
<dbReference type="GO" id="GO:0031902">
    <property type="term" value="C:late endosome membrane"/>
    <property type="evidence" value="ECO:0007669"/>
    <property type="project" value="TreeGrafter"/>
</dbReference>
<feature type="transmembrane region" description="Helical" evidence="4">
    <location>
        <begin position="166"/>
        <end position="187"/>
    </location>
</feature>
<dbReference type="PRINTS" id="PR00978">
    <property type="entry name" value="STARPROTEIN"/>
</dbReference>
<dbReference type="InterPro" id="IPR051869">
    <property type="entry name" value="STARD3"/>
</dbReference>
<dbReference type="Pfam" id="PF01852">
    <property type="entry name" value="START"/>
    <property type="match status" value="1"/>
</dbReference>
<dbReference type="InterPro" id="IPR023393">
    <property type="entry name" value="START-like_dom_sf"/>
</dbReference>
<feature type="transmembrane region" description="Helical" evidence="4">
    <location>
        <begin position="139"/>
        <end position="160"/>
    </location>
</feature>
<dbReference type="PROSITE" id="PS51439">
    <property type="entry name" value="MENTAL"/>
    <property type="match status" value="1"/>
</dbReference>
<dbReference type="EMBL" id="JASPKY010000108">
    <property type="protein sequence ID" value="KAK9736816.1"/>
    <property type="molecule type" value="Genomic_DNA"/>
</dbReference>
<dbReference type="Gene3D" id="3.30.530.20">
    <property type="match status" value="1"/>
</dbReference>
<evidence type="ECO:0000259" key="5">
    <source>
        <dbReference type="PROSITE" id="PS50848"/>
    </source>
</evidence>
<evidence type="ECO:0000259" key="6">
    <source>
        <dbReference type="PROSITE" id="PS51439"/>
    </source>
</evidence>
<keyword evidence="4" id="KW-1133">Transmembrane helix</keyword>
<evidence type="ECO:0000256" key="4">
    <source>
        <dbReference type="SAM" id="Phobius"/>
    </source>
</evidence>
<dbReference type="AlphaFoldDB" id="A0AAW1LSM0"/>
<dbReference type="GO" id="GO:0005765">
    <property type="term" value="C:lysosomal membrane"/>
    <property type="evidence" value="ECO:0007669"/>
    <property type="project" value="TreeGrafter"/>
</dbReference>
<dbReference type="SMART" id="SM00234">
    <property type="entry name" value="START"/>
    <property type="match status" value="1"/>
</dbReference>
<name>A0AAW1LSM0_POPJA</name>
<evidence type="ECO:0000256" key="3">
    <source>
        <dbReference type="ARBA" id="ARBA00023136"/>
    </source>
</evidence>
<feature type="transmembrane region" description="Helical" evidence="4">
    <location>
        <begin position="111"/>
        <end position="132"/>
    </location>
</feature>
<protein>
    <submittedName>
        <fullName evidence="7">Cholesterol-capturing domain</fullName>
    </submittedName>
</protein>
<evidence type="ECO:0000313" key="7">
    <source>
        <dbReference type="EMBL" id="KAK9736816.1"/>
    </source>
</evidence>
<evidence type="ECO:0000256" key="1">
    <source>
        <dbReference type="ARBA" id="ARBA00004141"/>
    </source>
</evidence>
<dbReference type="GO" id="GO:0008289">
    <property type="term" value="F:lipid binding"/>
    <property type="evidence" value="ECO:0007669"/>
    <property type="project" value="InterPro"/>
</dbReference>
<sequence>MYPEEDNRLPTNVNVPSNFYGTTLPHLNVDLSSSINSSSIIHPEIVVTEDLLAGQRPNGRMSSVRRFFCLFVTFDLLFTSLMWLICIMLNGDSIWTALDKEVYHYEIHTSLFDIVLAAICRFVVLLLFYGLLYINHWLIIALSTAGTCIFLISKVFLFTWQDSPQPVFQVLLILTSFVLSWGEAWFLDFRVIPQEVRASQVIISTPDTERTPLLRSYMQGLPSACTESVANFYSPQGSPTSSVHRFGEQSNRSTRLTADQVKTYRNTAAKTSTEAWELLNDENWKIIKLNIDDDVISSLTLTGENRKIYKISALINVKPRVLLDELFYRVENIPKWDSALIESRKLEVIDDHTDITYQISAKAAGGIVASRDFISLRIWNSSDKGFLIAITGIDYPPMPETSKYIRGRNGIGCVAIYSIEHDPNSCQFEWILNSDLKAWFPSKILEPAYVNLLFEYVKNLRTHLKSYDDL</sequence>
<organism evidence="7 8">
    <name type="scientific">Popillia japonica</name>
    <name type="common">Japanese beetle</name>
    <dbReference type="NCBI Taxonomy" id="7064"/>
    <lineage>
        <taxon>Eukaryota</taxon>
        <taxon>Metazoa</taxon>
        <taxon>Ecdysozoa</taxon>
        <taxon>Arthropoda</taxon>
        <taxon>Hexapoda</taxon>
        <taxon>Insecta</taxon>
        <taxon>Pterygota</taxon>
        <taxon>Neoptera</taxon>
        <taxon>Endopterygota</taxon>
        <taxon>Coleoptera</taxon>
        <taxon>Polyphaga</taxon>
        <taxon>Scarabaeiformia</taxon>
        <taxon>Scarabaeidae</taxon>
        <taxon>Rutelinae</taxon>
        <taxon>Popillia</taxon>
    </lineage>
</organism>
<dbReference type="SUPFAM" id="SSF55961">
    <property type="entry name" value="Bet v1-like"/>
    <property type="match status" value="1"/>
</dbReference>
<dbReference type="PROSITE" id="PS50848">
    <property type="entry name" value="START"/>
    <property type="match status" value="1"/>
</dbReference>
<dbReference type="GO" id="GO:0140284">
    <property type="term" value="C:endoplasmic reticulum-endosome membrane contact site"/>
    <property type="evidence" value="ECO:0007669"/>
    <property type="project" value="TreeGrafter"/>
</dbReference>
<feature type="transmembrane region" description="Helical" evidence="4">
    <location>
        <begin position="67"/>
        <end position="91"/>
    </location>
</feature>
<dbReference type="Pfam" id="PF10457">
    <property type="entry name" value="MENTAL"/>
    <property type="match status" value="1"/>
</dbReference>
<proteinExistence type="predicted"/>
<accession>A0AAW1LSM0</accession>
<evidence type="ECO:0000256" key="2">
    <source>
        <dbReference type="ARBA" id="ARBA00022692"/>
    </source>
</evidence>
<dbReference type="InterPro" id="IPR002913">
    <property type="entry name" value="START_lipid-bd_dom"/>
</dbReference>
<keyword evidence="2 4" id="KW-0812">Transmembrane</keyword>
<reference evidence="7 8" key="1">
    <citation type="journal article" date="2024" name="BMC Genomics">
        <title>De novo assembly and annotation of Popillia japonica's genome with initial clues to its potential as an invasive pest.</title>
        <authorList>
            <person name="Cucini C."/>
            <person name="Boschi S."/>
            <person name="Funari R."/>
            <person name="Cardaioli E."/>
            <person name="Iannotti N."/>
            <person name="Marturano G."/>
            <person name="Paoli F."/>
            <person name="Bruttini M."/>
            <person name="Carapelli A."/>
            <person name="Frati F."/>
            <person name="Nardi F."/>
        </authorList>
    </citation>
    <scope>NUCLEOTIDE SEQUENCE [LARGE SCALE GENOMIC DNA]</scope>
    <source>
        <strain evidence="7">DMR45628</strain>
    </source>
</reference>
<dbReference type="GO" id="GO:0099044">
    <property type="term" value="P:vesicle tethering to endoplasmic reticulum"/>
    <property type="evidence" value="ECO:0007669"/>
    <property type="project" value="TreeGrafter"/>
</dbReference>
<dbReference type="Proteomes" id="UP001458880">
    <property type="component" value="Unassembled WGS sequence"/>
</dbReference>
<gene>
    <name evidence="7" type="ORF">QE152_g11216</name>
</gene>
<dbReference type="PANTHER" id="PTHR46121:SF4">
    <property type="entry name" value="STEROIDOGENIC ACUTE REGULATORY PROTEIN-LIKE"/>
    <property type="match status" value="1"/>
</dbReference>
<keyword evidence="3 4" id="KW-0472">Membrane</keyword>
<feature type="domain" description="MENTAL" evidence="6">
    <location>
        <begin position="61"/>
        <end position="234"/>
    </location>
</feature>
<dbReference type="PANTHER" id="PTHR46121">
    <property type="entry name" value="STEROIDOGENIC ACUTE REGULATORY PROTEIN-LIKE"/>
    <property type="match status" value="1"/>
</dbReference>
<comment type="caution">
    <text evidence="7">The sequence shown here is derived from an EMBL/GenBank/DDBJ whole genome shotgun (WGS) entry which is preliminary data.</text>
</comment>
<dbReference type="GO" id="GO:0005789">
    <property type="term" value="C:endoplasmic reticulum membrane"/>
    <property type="evidence" value="ECO:0007669"/>
    <property type="project" value="TreeGrafter"/>
</dbReference>